<protein>
    <submittedName>
        <fullName evidence="1">Uncharacterized protein</fullName>
    </submittedName>
</protein>
<dbReference type="STRING" id="945713.IALB_3107"/>
<name>I0APA3_IGNAJ</name>
<gene>
    <name evidence="1" type="ordered locus">IALB_3107</name>
</gene>
<keyword evidence="2" id="KW-1185">Reference proteome</keyword>
<accession>I0APA3</accession>
<dbReference type="HOGENOM" id="CLU_2034929_0_0_10"/>
<sequence length="121" mass="13897">MKKFLIFLILIAAAYFVYDNFIKEKEVLEVKGNLVKMKEGVDIDAPAIQPRTWGHIEGKVKNLSENDLENIEIIYKINGKESVSRVKKLAAGEESNFKTEKVMLNSYEASHFLEKVTFDKK</sequence>
<dbReference type="RefSeq" id="WP_014561946.1">
    <property type="nucleotide sequence ID" value="NC_017464.1"/>
</dbReference>
<evidence type="ECO:0000313" key="2">
    <source>
        <dbReference type="Proteomes" id="UP000007394"/>
    </source>
</evidence>
<dbReference type="Proteomes" id="UP000007394">
    <property type="component" value="Chromosome"/>
</dbReference>
<organism evidence="1 2">
    <name type="scientific">Ignavibacterium album (strain DSM 19864 / JCM 16511 / NBRC 101810 / Mat9-16)</name>
    <dbReference type="NCBI Taxonomy" id="945713"/>
    <lineage>
        <taxon>Bacteria</taxon>
        <taxon>Pseudomonadati</taxon>
        <taxon>Ignavibacteriota</taxon>
        <taxon>Ignavibacteria</taxon>
        <taxon>Ignavibacteriales</taxon>
        <taxon>Ignavibacteriaceae</taxon>
        <taxon>Ignavibacterium</taxon>
    </lineage>
</organism>
<dbReference type="KEGG" id="ial:IALB_3107"/>
<dbReference type="AlphaFoldDB" id="I0APA3"/>
<reference evidence="1 2" key="1">
    <citation type="journal article" date="2012" name="Front. Microbiol.">
        <title>Complete genome of Ignavibacterium album, a metabolically versatile, flagellated, facultative anaerobe from the phylum Chlorobi.</title>
        <authorList>
            <person name="Liu Z."/>
            <person name="Frigaard N.-U."/>
            <person name="Vogl K."/>
            <person name="Iino T."/>
            <person name="Ohkuma M."/>
            <person name="Overmann J."/>
            <person name="Bryant D.A."/>
        </authorList>
    </citation>
    <scope>NUCLEOTIDE SEQUENCE [LARGE SCALE GENOMIC DNA]</scope>
    <source>
        <strain evidence="2">DSM 19864 / JCM 16511 / NBRC 101810 / Mat9-16</strain>
    </source>
</reference>
<dbReference type="EMBL" id="CP003418">
    <property type="protein sequence ID" value="AFH50810.1"/>
    <property type="molecule type" value="Genomic_DNA"/>
</dbReference>
<proteinExistence type="predicted"/>
<evidence type="ECO:0000313" key="1">
    <source>
        <dbReference type="EMBL" id="AFH50810.1"/>
    </source>
</evidence>